<feature type="transmembrane region" description="Helical" evidence="1">
    <location>
        <begin position="12"/>
        <end position="34"/>
    </location>
</feature>
<evidence type="ECO:0000256" key="1">
    <source>
        <dbReference type="SAM" id="Phobius"/>
    </source>
</evidence>
<gene>
    <name evidence="2" type="ORF">GXW79_07195</name>
</gene>
<name>A0AAF1K2I7_9PROT</name>
<dbReference type="RefSeq" id="WP_211873678.1">
    <property type="nucleotide sequence ID" value="NZ_JAAEDH010000006.1"/>
</dbReference>
<feature type="transmembrane region" description="Helical" evidence="1">
    <location>
        <begin position="208"/>
        <end position="231"/>
    </location>
</feature>
<comment type="caution">
    <text evidence="2">The sequence shown here is derived from an EMBL/GenBank/DDBJ whole genome shotgun (WGS) entry which is preliminary data.</text>
</comment>
<feature type="transmembrane region" description="Helical" evidence="1">
    <location>
        <begin position="168"/>
        <end position="196"/>
    </location>
</feature>
<evidence type="ECO:0000313" key="3">
    <source>
        <dbReference type="Proteomes" id="UP001196068"/>
    </source>
</evidence>
<reference evidence="2" key="1">
    <citation type="submission" date="2020-01" db="EMBL/GenBank/DDBJ databases">
        <authorList>
            <person name="Rat A."/>
        </authorList>
    </citation>
    <scope>NUCLEOTIDE SEQUENCE</scope>
    <source>
        <strain evidence="2">LMG 28251</strain>
    </source>
</reference>
<keyword evidence="3" id="KW-1185">Reference proteome</keyword>
<keyword evidence="1" id="KW-0812">Transmembrane</keyword>
<evidence type="ECO:0000313" key="2">
    <source>
        <dbReference type="EMBL" id="MBR0654860.1"/>
    </source>
</evidence>
<sequence length="518" mass="54807">MSGAIGQRGLAVIILSGCLVPLLPVALIPLPPLLDYPNHLARLWLIAGGAAGTPLEHVYAVDWSLAWVNIGIDLIARGLSPVVGHGSIGRLCIALAMLLPALGFVLLGRIIAGQWHPLLLLGPLLSANALLALGFLNHQISVGLALLFATADTIWRAGPWVKSIPRVVAGALIAIVHPFGAFAYATVLACLSVGILRPSRPGFVVAMARAALAAAPALAAVIILAAMAPHLPGGDPRTTTPGWVYDIETKFIGFLFGIVSYDPAWEIVLAAILGWFVVLGGLRMYLHAHWGLLIGVAGCACLILILPSNIGDGGQMEIRFAGLTILLASLALLPRPSLHAISAPLAAALFLLISARSVYVFERWSQGAQNLAAVEAVLADLPLGASLLPVHVQFGRNADDLKLLGVWSTSIHFPTRAIPLRHSFVPNLFSAVGKQPIRVLPPWFARSAPDGVLPDPYFLTVPMFPELARAFPYLADWRANFDHVLLVDAAGVEMQASGLALVADTGFARLYRVTAPNP</sequence>
<keyword evidence="1" id="KW-1133">Transmembrane helix</keyword>
<feature type="transmembrane region" description="Helical" evidence="1">
    <location>
        <begin position="124"/>
        <end position="148"/>
    </location>
</feature>
<proteinExistence type="predicted"/>
<organism evidence="2 3">
    <name type="scientific">Plastoroseomonas arctica</name>
    <dbReference type="NCBI Taxonomy" id="1509237"/>
    <lineage>
        <taxon>Bacteria</taxon>
        <taxon>Pseudomonadati</taxon>
        <taxon>Pseudomonadota</taxon>
        <taxon>Alphaproteobacteria</taxon>
        <taxon>Acetobacterales</taxon>
        <taxon>Acetobacteraceae</taxon>
        <taxon>Plastoroseomonas</taxon>
    </lineage>
</organism>
<accession>A0AAF1K2I7</accession>
<keyword evidence="1" id="KW-0472">Membrane</keyword>
<feature type="transmembrane region" description="Helical" evidence="1">
    <location>
        <begin position="251"/>
        <end position="278"/>
    </location>
</feature>
<reference evidence="2" key="2">
    <citation type="journal article" date="2021" name="Syst. Appl. Microbiol.">
        <title>Roseomonas hellenica sp. nov., isolated from roots of wild-growing Alkanna tinctoria.</title>
        <authorList>
            <person name="Rat A."/>
            <person name="Naranjo H.D."/>
            <person name="Lebbe L."/>
            <person name="Cnockaert M."/>
            <person name="Krigas N."/>
            <person name="Grigoriadou K."/>
            <person name="Maloupa E."/>
            <person name="Willems A."/>
        </authorList>
    </citation>
    <scope>NUCLEOTIDE SEQUENCE</scope>
    <source>
        <strain evidence="2">LMG 28251</strain>
    </source>
</reference>
<dbReference type="AlphaFoldDB" id="A0AAF1K2I7"/>
<feature type="transmembrane region" description="Helical" evidence="1">
    <location>
        <begin position="290"/>
        <end position="310"/>
    </location>
</feature>
<protein>
    <submittedName>
        <fullName evidence="2">Uncharacterized protein</fullName>
    </submittedName>
</protein>
<dbReference type="Proteomes" id="UP001196068">
    <property type="component" value="Unassembled WGS sequence"/>
</dbReference>
<feature type="transmembrane region" description="Helical" evidence="1">
    <location>
        <begin position="340"/>
        <end position="361"/>
    </location>
</feature>
<dbReference type="EMBL" id="JAAEDH010000006">
    <property type="protein sequence ID" value="MBR0654860.1"/>
    <property type="molecule type" value="Genomic_DNA"/>
</dbReference>
<feature type="transmembrane region" description="Helical" evidence="1">
    <location>
        <begin position="88"/>
        <end position="112"/>
    </location>
</feature>